<keyword evidence="6" id="KW-1185">Reference proteome</keyword>
<gene>
    <name evidence="5" type="ORF">ASIM_LOCUS9305</name>
</gene>
<dbReference type="GO" id="GO:0019899">
    <property type="term" value="F:enzyme binding"/>
    <property type="evidence" value="ECO:0007669"/>
    <property type="project" value="UniProtKB-ARBA"/>
</dbReference>
<dbReference type="InterPro" id="IPR003599">
    <property type="entry name" value="Ig_sub"/>
</dbReference>
<dbReference type="PANTHER" id="PTHR47633:SF4">
    <property type="entry name" value="MYOPALLADIN ISOFORM X1"/>
    <property type="match status" value="1"/>
</dbReference>
<keyword evidence="3" id="KW-0393">Immunoglobulin domain</keyword>
<proteinExistence type="predicted"/>
<dbReference type="Pfam" id="PF07679">
    <property type="entry name" value="I-set"/>
    <property type="match status" value="1"/>
</dbReference>
<accession>A0A0M3JPG8</accession>
<evidence type="ECO:0000259" key="4">
    <source>
        <dbReference type="PROSITE" id="PS50835"/>
    </source>
</evidence>
<dbReference type="InterPro" id="IPR013098">
    <property type="entry name" value="Ig_I-set"/>
</dbReference>
<dbReference type="WBParaSite" id="ASIM_0000956401-mRNA-1">
    <property type="protein sequence ID" value="ASIM_0000956401-mRNA-1"/>
    <property type="gene ID" value="ASIM_0000956401"/>
</dbReference>
<evidence type="ECO:0000313" key="6">
    <source>
        <dbReference type="Proteomes" id="UP000267096"/>
    </source>
</evidence>
<evidence type="ECO:0000313" key="7">
    <source>
        <dbReference type="WBParaSite" id="ASIM_0000956401-mRNA-1"/>
    </source>
</evidence>
<dbReference type="EMBL" id="UYRR01027987">
    <property type="protein sequence ID" value="VDK38497.1"/>
    <property type="molecule type" value="Genomic_DNA"/>
</dbReference>
<sequence length="114" mass="12675">FFSAKTIAPDFVRRLISEEVVESDRLKWTVQVTGDPAPKVTWLRDGQVIPNCEEVRLTEEGNGVYSMIILKVEMADCGQFTCLAENIAGEARSTADLVVRPKGTEPGSYFHITK</sequence>
<dbReference type="PANTHER" id="PTHR47633">
    <property type="entry name" value="IMMUNOGLOBULIN"/>
    <property type="match status" value="1"/>
</dbReference>
<organism evidence="7">
    <name type="scientific">Anisakis simplex</name>
    <name type="common">Herring worm</name>
    <dbReference type="NCBI Taxonomy" id="6269"/>
    <lineage>
        <taxon>Eukaryota</taxon>
        <taxon>Metazoa</taxon>
        <taxon>Ecdysozoa</taxon>
        <taxon>Nematoda</taxon>
        <taxon>Chromadorea</taxon>
        <taxon>Rhabditida</taxon>
        <taxon>Spirurina</taxon>
        <taxon>Ascaridomorpha</taxon>
        <taxon>Ascaridoidea</taxon>
        <taxon>Anisakidae</taxon>
        <taxon>Anisakis</taxon>
        <taxon>Anisakis simplex complex</taxon>
    </lineage>
</organism>
<name>A0A0M3JPG8_ANISI</name>
<comment type="subcellular location">
    <subcellularLocation>
        <location evidence="1">Cytoplasm</location>
    </subcellularLocation>
</comment>
<evidence type="ECO:0000313" key="5">
    <source>
        <dbReference type="EMBL" id="VDK38497.1"/>
    </source>
</evidence>
<dbReference type="AlphaFoldDB" id="A0A0M3JPG8"/>
<dbReference type="FunFam" id="2.60.40.10:FF:000425">
    <property type="entry name" value="Myosin light chain kinase"/>
    <property type="match status" value="1"/>
</dbReference>
<dbReference type="InterPro" id="IPR013783">
    <property type="entry name" value="Ig-like_fold"/>
</dbReference>
<evidence type="ECO:0000256" key="2">
    <source>
        <dbReference type="ARBA" id="ARBA00022490"/>
    </source>
</evidence>
<protein>
    <submittedName>
        <fullName evidence="7">Ig-like domain-containing protein</fullName>
    </submittedName>
</protein>
<dbReference type="SMART" id="SM00409">
    <property type="entry name" value="IG"/>
    <property type="match status" value="1"/>
</dbReference>
<reference evidence="7" key="1">
    <citation type="submission" date="2017-02" db="UniProtKB">
        <authorList>
            <consortium name="WormBaseParasite"/>
        </authorList>
    </citation>
    <scope>IDENTIFICATION</scope>
</reference>
<dbReference type="InterPro" id="IPR003598">
    <property type="entry name" value="Ig_sub2"/>
</dbReference>
<feature type="domain" description="Ig-like" evidence="4">
    <location>
        <begin position="9"/>
        <end position="98"/>
    </location>
</feature>
<dbReference type="SMART" id="SM00408">
    <property type="entry name" value="IGc2"/>
    <property type="match status" value="1"/>
</dbReference>
<dbReference type="OrthoDB" id="114660at2759"/>
<dbReference type="GO" id="GO:0031672">
    <property type="term" value="C:A band"/>
    <property type="evidence" value="ECO:0007669"/>
    <property type="project" value="UniProtKB-ARBA"/>
</dbReference>
<dbReference type="InterPro" id="IPR007110">
    <property type="entry name" value="Ig-like_dom"/>
</dbReference>
<dbReference type="PROSITE" id="PS50835">
    <property type="entry name" value="IG_LIKE"/>
    <property type="match status" value="1"/>
</dbReference>
<reference evidence="5 6" key="2">
    <citation type="submission" date="2018-11" db="EMBL/GenBank/DDBJ databases">
        <authorList>
            <consortium name="Pathogen Informatics"/>
        </authorList>
    </citation>
    <scope>NUCLEOTIDE SEQUENCE [LARGE SCALE GENOMIC DNA]</scope>
</reference>
<keyword evidence="2" id="KW-0963">Cytoplasm</keyword>
<dbReference type="Proteomes" id="UP000267096">
    <property type="component" value="Unassembled WGS sequence"/>
</dbReference>
<dbReference type="SUPFAM" id="SSF48726">
    <property type="entry name" value="Immunoglobulin"/>
    <property type="match status" value="1"/>
</dbReference>
<evidence type="ECO:0000256" key="3">
    <source>
        <dbReference type="ARBA" id="ARBA00023319"/>
    </source>
</evidence>
<dbReference type="InterPro" id="IPR036179">
    <property type="entry name" value="Ig-like_dom_sf"/>
</dbReference>
<evidence type="ECO:0000256" key="1">
    <source>
        <dbReference type="ARBA" id="ARBA00004496"/>
    </source>
</evidence>
<dbReference type="Gene3D" id="2.60.40.10">
    <property type="entry name" value="Immunoglobulins"/>
    <property type="match status" value="1"/>
</dbReference>